<sequence>MELIYTVKKIKVLVVDDSALMRKIISDMINSQSNMEVIATARNGKDLIDKVDALTPDVITLDVEMPVMDGMEALKELQNKKNNIPVIVLSSFSKKSSELTMECLGNGAFDFLPKPSGSISLDIDKVKDDLITKINLAYKKCEFGCSQEDIKNHSKKLMESRKENKKEDKQTVFKNNIRNKKIEAVAIGASTGGPKALYEVITKLPKDLGVPVFVVQHMPATFTKAFADRLDRNSNLKVVEATEGEIIRENVVYIAPGGFHMEVNGNRISLNKEDPIWGVRPAVDKLFFSVAKLYKDKLLSIVLTGMGRDGAEGTVEVKKNGGITISEDEATCTIYGMPKATFETGNVDIVLPIQEISDAIIKIVKGSGEGYGFRKI</sequence>
<comment type="function">
    <text evidence="6">Involved in chemotaxis. Part of a chemotaxis signal transduction system that modulates chemotaxis in response to various stimuli. Catalyzes the demethylation of specific methylglutamate residues introduced into the chemoreceptors (methyl-accepting chemotaxis proteins or MCP) by CheR. Also mediates the irreversible deamidation of specific glutamine residues to glutamic acid.</text>
</comment>
<feature type="active site" evidence="6 7">
    <location>
        <position position="190"/>
    </location>
</feature>
<comment type="catalytic activity">
    <reaction evidence="6">
        <text>L-glutaminyl-[protein] + H2O = L-glutamyl-[protein] + NH4(+)</text>
        <dbReference type="Rhea" id="RHEA:16441"/>
        <dbReference type="Rhea" id="RHEA-COMP:10207"/>
        <dbReference type="Rhea" id="RHEA-COMP:10208"/>
        <dbReference type="ChEBI" id="CHEBI:15377"/>
        <dbReference type="ChEBI" id="CHEBI:28938"/>
        <dbReference type="ChEBI" id="CHEBI:29973"/>
        <dbReference type="ChEBI" id="CHEBI:30011"/>
        <dbReference type="EC" id="3.5.1.44"/>
    </reaction>
</comment>
<dbReference type="Pfam" id="PF00072">
    <property type="entry name" value="Response_reg"/>
    <property type="match status" value="1"/>
</dbReference>
<feature type="domain" description="Response regulatory" evidence="9">
    <location>
        <begin position="11"/>
        <end position="129"/>
    </location>
</feature>
<feature type="active site" evidence="6 7">
    <location>
        <position position="217"/>
    </location>
</feature>
<dbReference type="EC" id="3.5.1.44" evidence="6"/>
<dbReference type="PROSITE" id="PS50122">
    <property type="entry name" value="CHEB"/>
    <property type="match status" value="1"/>
</dbReference>
<dbReference type="SUPFAM" id="SSF52738">
    <property type="entry name" value="Methylesterase CheB, C-terminal domain"/>
    <property type="match status" value="1"/>
</dbReference>
<proteinExistence type="inferred from homology"/>
<keyword evidence="6 8" id="KW-0597">Phosphoprotein</keyword>
<feature type="modified residue" description="4-aspartylphosphate" evidence="6 8">
    <location>
        <position position="62"/>
    </location>
</feature>
<dbReference type="InterPro" id="IPR001789">
    <property type="entry name" value="Sig_transdc_resp-reg_receiver"/>
</dbReference>
<dbReference type="CDD" id="cd16432">
    <property type="entry name" value="CheB_Rec"/>
    <property type="match status" value="1"/>
</dbReference>
<dbReference type="EMBL" id="FNGL01000017">
    <property type="protein sequence ID" value="SDL29297.1"/>
    <property type="molecule type" value="Genomic_DNA"/>
</dbReference>
<comment type="catalytic activity">
    <reaction evidence="5 6">
        <text>[protein]-L-glutamate 5-O-methyl ester + H2O = L-glutamyl-[protein] + methanol + H(+)</text>
        <dbReference type="Rhea" id="RHEA:23236"/>
        <dbReference type="Rhea" id="RHEA-COMP:10208"/>
        <dbReference type="Rhea" id="RHEA-COMP:10311"/>
        <dbReference type="ChEBI" id="CHEBI:15377"/>
        <dbReference type="ChEBI" id="CHEBI:15378"/>
        <dbReference type="ChEBI" id="CHEBI:17790"/>
        <dbReference type="ChEBI" id="CHEBI:29973"/>
        <dbReference type="ChEBI" id="CHEBI:82795"/>
        <dbReference type="EC" id="3.1.1.61"/>
    </reaction>
</comment>
<accession>A0ABY0QMS6</accession>
<dbReference type="NCBIfam" id="NF001965">
    <property type="entry name" value="PRK00742.1"/>
    <property type="match status" value="1"/>
</dbReference>
<evidence type="ECO:0000313" key="11">
    <source>
        <dbReference type="EMBL" id="SDL29297.1"/>
    </source>
</evidence>
<keyword evidence="2 6" id="KW-0145">Chemotaxis</keyword>
<dbReference type="HAMAP" id="MF_00099">
    <property type="entry name" value="CheB_chemtxs"/>
    <property type="match status" value="1"/>
</dbReference>
<comment type="similarity">
    <text evidence="6">Belongs to the CheB family.</text>
</comment>
<feature type="active site" evidence="6 7">
    <location>
        <position position="309"/>
    </location>
</feature>
<dbReference type="SUPFAM" id="SSF52172">
    <property type="entry name" value="CheY-like"/>
    <property type="match status" value="1"/>
</dbReference>
<keyword evidence="1 6" id="KW-0963">Cytoplasm</keyword>
<keyword evidence="3 6" id="KW-0378">Hydrolase</keyword>
<reference evidence="11 12" key="1">
    <citation type="submission" date="2016-10" db="EMBL/GenBank/DDBJ databases">
        <authorList>
            <person name="Varghese N."/>
            <person name="Submissions S."/>
        </authorList>
    </citation>
    <scope>NUCLEOTIDE SEQUENCE [LARGE SCALE GENOMIC DNA]</scope>
    <source>
        <strain evidence="11 12">NLAE-zl-C224</strain>
    </source>
</reference>
<dbReference type="InterPro" id="IPR000673">
    <property type="entry name" value="Sig_transdc_resp-reg_Me-estase"/>
</dbReference>
<organism evidence="11 12">
    <name type="scientific">Clostridium cochlearium</name>
    <dbReference type="NCBI Taxonomy" id="1494"/>
    <lineage>
        <taxon>Bacteria</taxon>
        <taxon>Bacillati</taxon>
        <taxon>Bacillota</taxon>
        <taxon>Clostridia</taxon>
        <taxon>Eubacteriales</taxon>
        <taxon>Clostridiaceae</taxon>
        <taxon>Clostridium</taxon>
    </lineage>
</organism>
<dbReference type="InterPro" id="IPR008248">
    <property type="entry name" value="CheB-like"/>
</dbReference>
<comment type="domain">
    <text evidence="6">Contains a C-terminal catalytic domain, and an N-terminal region which modulates catalytic activity.</text>
</comment>
<evidence type="ECO:0000256" key="5">
    <source>
        <dbReference type="ARBA" id="ARBA00048267"/>
    </source>
</evidence>
<comment type="caution">
    <text evidence="11">The sequence shown here is derived from an EMBL/GenBank/DDBJ whole genome shotgun (WGS) entry which is preliminary data.</text>
</comment>
<evidence type="ECO:0000256" key="4">
    <source>
        <dbReference type="ARBA" id="ARBA00024867"/>
    </source>
</evidence>
<dbReference type="EC" id="3.1.1.61" evidence="6"/>
<comment type="subcellular location">
    <subcellularLocation>
        <location evidence="6">Cytoplasm</location>
    </subcellularLocation>
</comment>
<dbReference type="Gene3D" id="3.40.50.2300">
    <property type="match status" value="1"/>
</dbReference>
<gene>
    <name evidence="6" type="primary">cheB</name>
    <name evidence="11" type="ORF">SAMN05216497_11714</name>
</gene>
<evidence type="ECO:0000259" key="10">
    <source>
        <dbReference type="PROSITE" id="PS50122"/>
    </source>
</evidence>
<dbReference type="Gene3D" id="3.40.50.180">
    <property type="entry name" value="Methylesterase CheB, C-terminal domain"/>
    <property type="match status" value="1"/>
</dbReference>
<protein>
    <recommendedName>
        <fullName evidence="6">Protein-glutamate methylesterase/protein-glutamine glutaminase</fullName>
        <ecNumber evidence="6">3.1.1.61</ecNumber>
        <ecNumber evidence="6">3.5.1.44</ecNumber>
    </recommendedName>
</protein>
<dbReference type="Pfam" id="PF01339">
    <property type="entry name" value="CheB_methylest"/>
    <property type="match status" value="1"/>
</dbReference>
<dbReference type="PROSITE" id="PS50110">
    <property type="entry name" value="RESPONSE_REGULATORY"/>
    <property type="match status" value="1"/>
</dbReference>
<evidence type="ECO:0000313" key="12">
    <source>
        <dbReference type="Proteomes" id="UP000198811"/>
    </source>
</evidence>
<evidence type="ECO:0000256" key="2">
    <source>
        <dbReference type="ARBA" id="ARBA00022500"/>
    </source>
</evidence>
<dbReference type="PANTHER" id="PTHR42872">
    <property type="entry name" value="PROTEIN-GLUTAMATE METHYLESTERASE/PROTEIN-GLUTAMINE GLUTAMINASE"/>
    <property type="match status" value="1"/>
</dbReference>
<keyword evidence="12" id="KW-1185">Reference proteome</keyword>
<evidence type="ECO:0000259" key="9">
    <source>
        <dbReference type="PROSITE" id="PS50110"/>
    </source>
</evidence>
<comment type="function">
    <text evidence="4">May play the central regulatory role in sporulation. It may be an element of the effector pathway responsible for the activation of sporulation genes in response to nutritional stress. Spo0A may act in concert with spo0H (a sigma factor) to control the expression of some genes that are critical to the sporulation process.</text>
</comment>
<evidence type="ECO:0000256" key="7">
    <source>
        <dbReference type="PROSITE-ProRule" id="PRU00050"/>
    </source>
</evidence>
<evidence type="ECO:0000256" key="6">
    <source>
        <dbReference type="HAMAP-Rule" id="MF_00099"/>
    </source>
</evidence>
<dbReference type="InterPro" id="IPR011006">
    <property type="entry name" value="CheY-like_superfamily"/>
</dbReference>
<evidence type="ECO:0000256" key="3">
    <source>
        <dbReference type="ARBA" id="ARBA00022801"/>
    </source>
</evidence>
<dbReference type="PANTHER" id="PTHR42872:SF6">
    <property type="entry name" value="PROTEIN-GLUTAMATE METHYLESTERASE_PROTEIN-GLUTAMINE GLUTAMINASE"/>
    <property type="match status" value="1"/>
</dbReference>
<name>A0ABY0QMS6_CLOCO</name>
<evidence type="ECO:0000256" key="8">
    <source>
        <dbReference type="PROSITE-ProRule" id="PRU00169"/>
    </source>
</evidence>
<evidence type="ECO:0000256" key="1">
    <source>
        <dbReference type="ARBA" id="ARBA00022490"/>
    </source>
</evidence>
<feature type="domain" description="CheB-type methylesterase" evidence="10">
    <location>
        <begin position="185"/>
        <end position="367"/>
    </location>
</feature>
<dbReference type="InterPro" id="IPR035909">
    <property type="entry name" value="CheB_C"/>
</dbReference>
<dbReference type="CDD" id="cd17541">
    <property type="entry name" value="REC_CheB-like"/>
    <property type="match status" value="1"/>
</dbReference>
<dbReference type="PIRSF" id="PIRSF000876">
    <property type="entry name" value="RR_chemtxs_CheB"/>
    <property type="match status" value="1"/>
</dbReference>
<dbReference type="Proteomes" id="UP000198811">
    <property type="component" value="Unassembled WGS sequence"/>
</dbReference>
<comment type="PTM">
    <text evidence="6">Phosphorylated by CheA. Phosphorylation of the N-terminal regulatory domain activates the methylesterase activity.</text>
</comment>
<dbReference type="SMART" id="SM00448">
    <property type="entry name" value="REC"/>
    <property type="match status" value="1"/>
</dbReference>